<dbReference type="Gene3D" id="3.30.565.10">
    <property type="entry name" value="Histidine kinase-like ATPase, C-terminal domain"/>
    <property type="match status" value="1"/>
</dbReference>
<feature type="transmembrane region" description="Helical" evidence="9">
    <location>
        <begin position="47"/>
        <end position="72"/>
    </location>
</feature>
<evidence type="ECO:0000259" key="10">
    <source>
        <dbReference type="Pfam" id="PF02518"/>
    </source>
</evidence>
<evidence type="ECO:0000256" key="4">
    <source>
        <dbReference type="ARBA" id="ARBA00022679"/>
    </source>
</evidence>
<keyword evidence="14" id="KW-1185">Reference proteome</keyword>
<dbReference type="PANTHER" id="PTHR24421">
    <property type="entry name" value="NITRATE/NITRITE SENSOR PROTEIN NARX-RELATED"/>
    <property type="match status" value="1"/>
</dbReference>
<evidence type="ECO:0000259" key="12">
    <source>
        <dbReference type="Pfam" id="PF13796"/>
    </source>
</evidence>
<dbReference type="SUPFAM" id="SSF55874">
    <property type="entry name" value="ATPase domain of HSP90 chaperone/DNA topoisomerase II/histidine kinase"/>
    <property type="match status" value="1"/>
</dbReference>
<dbReference type="Proteomes" id="UP000552644">
    <property type="component" value="Unassembled WGS sequence"/>
</dbReference>
<dbReference type="PANTHER" id="PTHR24421:SF10">
    <property type="entry name" value="NITRATE_NITRITE SENSOR PROTEIN NARQ"/>
    <property type="match status" value="1"/>
</dbReference>
<feature type="transmembrane region" description="Helical" evidence="9">
    <location>
        <begin position="128"/>
        <end position="155"/>
    </location>
</feature>
<dbReference type="InterPro" id="IPR011712">
    <property type="entry name" value="Sig_transdc_His_kin_sub3_dim/P"/>
</dbReference>
<evidence type="ECO:0000313" key="13">
    <source>
        <dbReference type="EMBL" id="MBB4914133.1"/>
    </source>
</evidence>
<reference evidence="13 14" key="1">
    <citation type="submission" date="2020-08" db="EMBL/GenBank/DDBJ databases">
        <title>Genomic Encyclopedia of Type Strains, Phase III (KMG-III): the genomes of soil and plant-associated and newly described type strains.</title>
        <authorList>
            <person name="Whitman W."/>
        </authorList>
    </citation>
    <scope>NUCLEOTIDE SEQUENCE [LARGE SCALE GENOMIC DNA]</scope>
    <source>
        <strain evidence="13 14">CECT 8840</strain>
    </source>
</reference>
<evidence type="ECO:0000259" key="11">
    <source>
        <dbReference type="Pfam" id="PF07730"/>
    </source>
</evidence>
<dbReference type="InterPro" id="IPR003594">
    <property type="entry name" value="HATPase_dom"/>
</dbReference>
<feature type="domain" description="Signal transduction histidine kinase subgroup 3 dimerisation and phosphoacceptor" evidence="11">
    <location>
        <begin position="225"/>
        <end position="292"/>
    </location>
</feature>
<dbReference type="AlphaFoldDB" id="A0A7W7QIF2"/>
<feature type="transmembrane region" description="Helical" evidence="9">
    <location>
        <begin position="161"/>
        <end position="181"/>
    </location>
</feature>
<dbReference type="EMBL" id="JACHJP010000001">
    <property type="protein sequence ID" value="MBB4914133.1"/>
    <property type="molecule type" value="Genomic_DNA"/>
</dbReference>
<dbReference type="InterPro" id="IPR025828">
    <property type="entry name" value="Put_sensor_dom"/>
</dbReference>
<dbReference type="Pfam" id="PF07730">
    <property type="entry name" value="HisKA_3"/>
    <property type="match status" value="1"/>
</dbReference>
<keyword evidence="6 13" id="KW-0418">Kinase</keyword>
<evidence type="ECO:0000256" key="2">
    <source>
        <dbReference type="ARBA" id="ARBA00012438"/>
    </source>
</evidence>
<name>A0A7W7QIF2_9ACTN</name>
<evidence type="ECO:0000256" key="5">
    <source>
        <dbReference type="ARBA" id="ARBA00022741"/>
    </source>
</evidence>
<sequence>MNELLTPWDRLRDRARDHWSALTWLRTVHVVAGLPIALLSSGVVTGLIAASVALVWTVVVPVAALLLLAWAVPLLTRLQRGRFQALLGVDIPGIHRRYGTRNPLKFLVRVARDGGTWRQIAYHLLAPLIGAVGFLGVVCGWAACLVAIPVAVRIWQVGGGWYALLPAGATLVLFVTVPWVARGVTALDVIAAEALLGPSRSDLLAERVESLRESRAEVVDAADAERRRLERDLHDGAQQRLVSLAMNLGMARTTLTDLPAPAHEVIVQAHEEAKQALKELRDLVRGLHPAVLNDQGLDAALSGVAARAPVPVTLRVEVPERVSPTIEAVAFFVVSEALTNIAKHARASRAEVRVLRRDRLLHVSVHDDGRGGARQDGGTGLRGLAQRVGSVDGRLSVHSPDGGPTTITVELPCE</sequence>
<keyword evidence="9" id="KW-1133">Transmembrane helix</keyword>
<feature type="transmembrane region" description="Helical" evidence="9">
    <location>
        <begin position="21"/>
        <end position="41"/>
    </location>
</feature>
<dbReference type="GO" id="GO:0000155">
    <property type="term" value="F:phosphorelay sensor kinase activity"/>
    <property type="evidence" value="ECO:0007669"/>
    <property type="project" value="InterPro"/>
</dbReference>
<proteinExistence type="predicted"/>
<protein>
    <recommendedName>
        <fullName evidence="2">histidine kinase</fullName>
        <ecNumber evidence="2">2.7.13.3</ecNumber>
    </recommendedName>
</protein>
<gene>
    <name evidence="13" type="ORF">FHS44_001205</name>
</gene>
<feature type="domain" description="Putative sensor" evidence="12">
    <location>
        <begin position="29"/>
        <end position="196"/>
    </location>
</feature>
<dbReference type="EC" id="2.7.13.3" evidence="2"/>
<evidence type="ECO:0000256" key="6">
    <source>
        <dbReference type="ARBA" id="ARBA00022777"/>
    </source>
</evidence>
<dbReference type="GO" id="GO:0005524">
    <property type="term" value="F:ATP binding"/>
    <property type="evidence" value="ECO:0007669"/>
    <property type="project" value="UniProtKB-KW"/>
</dbReference>
<dbReference type="GO" id="GO:0046983">
    <property type="term" value="F:protein dimerization activity"/>
    <property type="evidence" value="ECO:0007669"/>
    <property type="project" value="InterPro"/>
</dbReference>
<dbReference type="InterPro" id="IPR050482">
    <property type="entry name" value="Sensor_HK_TwoCompSys"/>
</dbReference>
<evidence type="ECO:0000256" key="7">
    <source>
        <dbReference type="ARBA" id="ARBA00022840"/>
    </source>
</evidence>
<comment type="catalytic activity">
    <reaction evidence="1">
        <text>ATP + protein L-histidine = ADP + protein N-phospho-L-histidine.</text>
        <dbReference type="EC" id="2.7.13.3"/>
    </reaction>
</comment>
<keyword evidence="9" id="KW-0472">Membrane</keyword>
<organism evidence="13 14">
    <name type="scientific">Streptosporangium saharense</name>
    <dbReference type="NCBI Taxonomy" id="1706840"/>
    <lineage>
        <taxon>Bacteria</taxon>
        <taxon>Bacillati</taxon>
        <taxon>Actinomycetota</taxon>
        <taxon>Actinomycetes</taxon>
        <taxon>Streptosporangiales</taxon>
        <taxon>Streptosporangiaceae</taxon>
        <taxon>Streptosporangium</taxon>
    </lineage>
</organism>
<dbReference type="GO" id="GO:0016020">
    <property type="term" value="C:membrane"/>
    <property type="evidence" value="ECO:0007669"/>
    <property type="project" value="InterPro"/>
</dbReference>
<dbReference type="InterPro" id="IPR036890">
    <property type="entry name" value="HATPase_C_sf"/>
</dbReference>
<evidence type="ECO:0000256" key="1">
    <source>
        <dbReference type="ARBA" id="ARBA00000085"/>
    </source>
</evidence>
<evidence type="ECO:0000256" key="8">
    <source>
        <dbReference type="ARBA" id="ARBA00023012"/>
    </source>
</evidence>
<dbReference type="Gene3D" id="1.20.5.1930">
    <property type="match status" value="1"/>
</dbReference>
<keyword evidence="5" id="KW-0547">Nucleotide-binding</keyword>
<keyword evidence="3" id="KW-0597">Phosphoprotein</keyword>
<feature type="domain" description="Histidine kinase/HSP90-like ATPase" evidence="10">
    <location>
        <begin position="333"/>
        <end position="413"/>
    </location>
</feature>
<evidence type="ECO:0000256" key="9">
    <source>
        <dbReference type="SAM" id="Phobius"/>
    </source>
</evidence>
<evidence type="ECO:0000313" key="14">
    <source>
        <dbReference type="Proteomes" id="UP000552644"/>
    </source>
</evidence>
<dbReference type="RefSeq" id="WP_184712824.1">
    <property type="nucleotide sequence ID" value="NZ_JACHJP010000001.1"/>
</dbReference>
<keyword evidence="8" id="KW-0902">Two-component regulatory system</keyword>
<dbReference type="Pfam" id="PF13796">
    <property type="entry name" value="Sensor"/>
    <property type="match status" value="1"/>
</dbReference>
<dbReference type="Pfam" id="PF02518">
    <property type="entry name" value="HATPase_c"/>
    <property type="match status" value="1"/>
</dbReference>
<keyword evidence="7" id="KW-0067">ATP-binding</keyword>
<comment type="caution">
    <text evidence="13">The sequence shown here is derived from an EMBL/GenBank/DDBJ whole genome shotgun (WGS) entry which is preliminary data.</text>
</comment>
<evidence type="ECO:0000256" key="3">
    <source>
        <dbReference type="ARBA" id="ARBA00022553"/>
    </source>
</evidence>
<keyword evidence="9" id="KW-0812">Transmembrane</keyword>
<keyword evidence="4" id="KW-0808">Transferase</keyword>
<dbReference type="CDD" id="cd16917">
    <property type="entry name" value="HATPase_UhpB-NarQ-NarX-like"/>
    <property type="match status" value="1"/>
</dbReference>
<accession>A0A7W7QIF2</accession>